<feature type="compositionally biased region" description="Low complexity" evidence="1">
    <location>
        <begin position="45"/>
        <end position="58"/>
    </location>
</feature>
<name>A0A8X6PE21_NEPPI</name>
<evidence type="ECO:0000256" key="1">
    <source>
        <dbReference type="SAM" id="MobiDB-lite"/>
    </source>
</evidence>
<proteinExistence type="predicted"/>
<gene>
    <name evidence="2" type="ORF">NPIL_566571</name>
</gene>
<comment type="caution">
    <text evidence="2">The sequence shown here is derived from an EMBL/GenBank/DDBJ whole genome shotgun (WGS) entry which is preliminary data.</text>
</comment>
<dbReference type="Proteomes" id="UP000887013">
    <property type="component" value="Unassembled WGS sequence"/>
</dbReference>
<evidence type="ECO:0000313" key="3">
    <source>
        <dbReference type="Proteomes" id="UP000887013"/>
    </source>
</evidence>
<keyword evidence="3" id="KW-1185">Reference proteome</keyword>
<protein>
    <submittedName>
        <fullName evidence="2">Uncharacterized protein</fullName>
    </submittedName>
</protein>
<organism evidence="2 3">
    <name type="scientific">Nephila pilipes</name>
    <name type="common">Giant wood spider</name>
    <name type="synonym">Nephila maculata</name>
    <dbReference type="NCBI Taxonomy" id="299642"/>
    <lineage>
        <taxon>Eukaryota</taxon>
        <taxon>Metazoa</taxon>
        <taxon>Ecdysozoa</taxon>
        <taxon>Arthropoda</taxon>
        <taxon>Chelicerata</taxon>
        <taxon>Arachnida</taxon>
        <taxon>Araneae</taxon>
        <taxon>Araneomorphae</taxon>
        <taxon>Entelegynae</taxon>
        <taxon>Araneoidea</taxon>
        <taxon>Nephilidae</taxon>
        <taxon>Nephila</taxon>
    </lineage>
</organism>
<accession>A0A8X6PE21</accession>
<evidence type="ECO:0000313" key="2">
    <source>
        <dbReference type="EMBL" id="GFT62513.1"/>
    </source>
</evidence>
<feature type="region of interest" description="Disordered" evidence="1">
    <location>
        <begin position="1"/>
        <end position="80"/>
    </location>
</feature>
<dbReference type="EMBL" id="BMAW01068045">
    <property type="protein sequence ID" value="GFT62513.1"/>
    <property type="molecule type" value="Genomic_DNA"/>
</dbReference>
<dbReference type="AlphaFoldDB" id="A0A8X6PE21"/>
<sequence length="87" mass="9669">MPPSENNTDDFSTESSSTAKYGETTRNMFSTTITERRKFPNVIRTTSSEENSSTTISSPMSKDVTDPANESITSEDTADINRKAYIF</sequence>
<reference evidence="2" key="1">
    <citation type="submission" date="2020-08" db="EMBL/GenBank/DDBJ databases">
        <title>Multicomponent nature underlies the extraordinary mechanical properties of spider dragline silk.</title>
        <authorList>
            <person name="Kono N."/>
            <person name="Nakamura H."/>
            <person name="Mori M."/>
            <person name="Yoshida Y."/>
            <person name="Ohtoshi R."/>
            <person name="Malay A.D."/>
            <person name="Moran D.A.P."/>
            <person name="Tomita M."/>
            <person name="Numata K."/>
            <person name="Arakawa K."/>
        </authorList>
    </citation>
    <scope>NUCLEOTIDE SEQUENCE</scope>
</reference>
<feature type="compositionally biased region" description="Polar residues" evidence="1">
    <location>
        <begin position="13"/>
        <end position="33"/>
    </location>
</feature>